<evidence type="ECO:0000313" key="3">
    <source>
        <dbReference type="Proteomes" id="UP000177159"/>
    </source>
</evidence>
<organism evidence="2 3">
    <name type="scientific">Candidatus Roizmanbacteria bacterium RIFCSPHIGHO2_02_FULL_37_24</name>
    <dbReference type="NCBI Taxonomy" id="1802037"/>
    <lineage>
        <taxon>Bacteria</taxon>
        <taxon>Candidatus Roizmaniibacteriota</taxon>
    </lineage>
</organism>
<feature type="compositionally biased region" description="Basic and acidic residues" evidence="1">
    <location>
        <begin position="42"/>
        <end position="51"/>
    </location>
</feature>
<dbReference type="Proteomes" id="UP000177159">
    <property type="component" value="Unassembled WGS sequence"/>
</dbReference>
<evidence type="ECO:0000256" key="1">
    <source>
        <dbReference type="SAM" id="MobiDB-lite"/>
    </source>
</evidence>
<feature type="region of interest" description="Disordered" evidence="1">
    <location>
        <begin position="42"/>
        <end position="66"/>
    </location>
</feature>
<evidence type="ECO:0000313" key="2">
    <source>
        <dbReference type="EMBL" id="OGK24280.1"/>
    </source>
</evidence>
<sequence length="208" mass="23994">MIRSNTIYSRLSALSLQQKESSKVSYWLEKLFYQEKERNSRLHNGRKDDNQLSHNSEWQNLNKNHVKKDGDDKLTIKDMVHNSNTILTSVSSVFPFDLFPKTINVEATRITIITRQLFSSQVHSIDIEDISSVFIETSILFAAISLISKTYDQKKFVVNNLWKNEAILIRRVIEGLRMFKKNGINITSFSKIELLGKLEALSATEIVL</sequence>
<gene>
    <name evidence="2" type="ORF">A3C24_04240</name>
</gene>
<feature type="compositionally biased region" description="Polar residues" evidence="1">
    <location>
        <begin position="52"/>
        <end position="63"/>
    </location>
</feature>
<accession>A0A1F7GYV9</accession>
<dbReference type="AlphaFoldDB" id="A0A1F7GYV9"/>
<comment type="caution">
    <text evidence="2">The sequence shown here is derived from an EMBL/GenBank/DDBJ whole genome shotgun (WGS) entry which is preliminary data.</text>
</comment>
<name>A0A1F7GYV9_9BACT</name>
<reference evidence="2 3" key="1">
    <citation type="journal article" date="2016" name="Nat. Commun.">
        <title>Thousands of microbial genomes shed light on interconnected biogeochemical processes in an aquifer system.</title>
        <authorList>
            <person name="Anantharaman K."/>
            <person name="Brown C.T."/>
            <person name="Hug L.A."/>
            <person name="Sharon I."/>
            <person name="Castelle C.J."/>
            <person name="Probst A.J."/>
            <person name="Thomas B.C."/>
            <person name="Singh A."/>
            <person name="Wilkins M.J."/>
            <person name="Karaoz U."/>
            <person name="Brodie E.L."/>
            <person name="Williams K.H."/>
            <person name="Hubbard S.S."/>
            <person name="Banfield J.F."/>
        </authorList>
    </citation>
    <scope>NUCLEOTIDE SEQUENCE [LARGE SCALE GENOMIC DNA]</scope>
</reference>
<protein>
    <submittedName>
        <fullName evidence="2">Uncharacterized protein</fullName>
    </submittedName>
</protein>
<proteinExistence type="predicted"/>
<dbReference type="EMBL" id="MFZM01000010">
    <property type="protein sequence ID" value="OGK24280.1"/>
    <property type="molecule type" value="Genomic_DNA"/>
</dbReference>